<accession>A0A4D6M653</accession>
<name>A0A4D6M653_VIGUN</name>
<dbReference type="PANTHER" id="PTHR14363">
    <property type="entry name" value="HEPARANASE-RELATED"/>
    <property type="match status" value="1"/>
</dbReference>
<keyword evidence="3" id="KW-1185">Reference proteome</keyword>
<dbReference type="Proteomes" id="UP000501690">
    <property type="component" value="Linkage Group LG6"/>
</dbReference>
<dbReference type="GO" id="GO:0016020">
    <property type="term" value="C:membrane"/>
    <property type="evidence" value="ECO:0007669"/>
    <property type="project" value="InterPro"/>
</dbReference>
<dbReference type="GO" id="GO:0009505">
    <property type="term" value="C:plant-type cell wall"/>
    <property type="evidence" value="ECO:0007669"/>
    <property type="project" value="TreeGrafter"/>
</dbReference>
<dbReference type="EMBL" id="CP039350">
    <property type="protein sequence ID" value="QCD96150.1"/>
    <property type="molecule type" value="Genomic_DNA"/>
</dbReference>
<organism evidence="2 3">
    <name type="scientific">Vigna unguiculata</name>
    <name type="common">Cowpea</name>
    <dbReference type="NCBI Taxonomy" id="3917"/>
    <lineage>
        <taxon>Eukaryota</taxon>
        <taxon>Viridiplantae</taxon>
        <taxon>Streptophyta</taxon>
        <taxon>Embryophyta</taxon>
        <taxon>Tracheophyta</taxon>
        <taxon>Spermatophyta</taxon>
        <taxon>Magnoliopsida</taxon>
        <taxon>eudicotyledons</taxon>
        <taxon>Gunneridae</taxon>
        <taxon>Pentapetalae</taxon>
        <taxon>rosids</taxon>
        <taxon>fabids</taxon>
        <taxon>Fabales</taxon>
        <taxon>Fabaceae</taxon>
        <taxon>Papilionoideae</taxon>
        <taxon>50 kb inversion clade</taxon>
        <taxon>NPAAA clade</taxon>
        <taxon>indigoferoid/millettioid clade</taxon>
        <taxon>Phaseoleae</taxon>
        <taxon>Vigna</taxon>
    </lineage>
</organism>
<dbReference type="InterPro" id="IPR005199">
    <property type="entry name" value="Glyco_hydro_79"/>
</dbReference>
<gene>
    <name evidence="2" type="ORF">DEO72_LG6g852</name>
</gene>
<evidence type="ECO:0000313" key="3">
    <source>
        <dbReference type="Proteomes" id="UP000501690"/>
    </source>
</evidence>
<dbReference type="GO" id="GO:0004566">
    <property type="term" value="F:beta-glucuronidase activity"/>
    <property type="evidence" value="ECO:0007669"/>
    <property type="project" value="TreeGrafter"/>
</dbReference>
<evidence type="ECO:0000313" key="2">
    <source>
        <dbReference type="EMBL" id="QCD96150.1"/>
    </source>
</evidence>
<feature type="signal peptide" evidence="1">
    <location>
        <begin position="1"/>
        <end position="19"/>
    </location>
</feature>
<reference evidence="2 3" key="1">
    <citation type="submission" date="2019-04" db="EMBL/GenBank/DDBJ databases">
        <title>An improved genome assembly and genetic linkage map for asparagus bean, Vigna unguiculata ssp. sesquipedialis.</title>
        <authorList>
            <person name="Xia Q."/>
            <person name="Zhang R."/>
            <person name="Dong Y."/>
        </authorList>
    </citation>
    <scope>NUCLEOTIDE SEQUENCE [LARGE SCALE GENOMIC DNA]</scope>
    <source>
        <tissue evidence="2">Leaf</tissue>
    </source>
</reference>
<dbReference type="PANTHER" id="PTHR14363:SF31">
    <property type="entry name" value="GLYCOSIDE HYDROLASE FAMILY 79 AMINO-TERMINAL DOMAIN PROTEIN"/>
    <property type="match status" value="1"/>
</dbReference>
<keyword evidence="1" id="KW-0732">Signal</keyword>
<evidence type="ECO:0000256" key="1">
    <source>
        <dbReference type="SAM" id="SignalP"/>
    </source>
</evidence>
<dbReference type="Pfam" id="PF03662">
    <property type="entry name" value="Glyco_hydro_79n"/>
    <property type="match status" value="1"/>
</dbReference>
<protein>
    <submittedName>
        <fullName evidence="2">Heparanase 1</fullName>
    </submittedName>
</protein>
<proteinExistence type="predicted"/>
<dbReference type="AlphaFoldDB" id="A0A4D6M653"/>
<feature type="chain" id="PRO_5020038951" evidence="1">
    <location>
        <begin position="20"/>
        <end position="115"/>
    </location>
</feature>
<sequence length="115" mass="13001">MRFHLALFLLLASVQANLSQEIEHGSLLVDGAQIKAETGDNFICATIDWWPHDKCDYNHCPWGYSSVVNLDLSRPFLAKAIQGVCIFALLLTQAIEDTTWRFFARPGMFTHDKMG</sequence>